<dbReference type="PANTHER" id="PTHR23345">
    <property type="entry name" value="VITELLOGENIN-RELATED"/>
    <property type="match status" value="1"/>
</dbReference>
<dbReference type="EMBL" id="JABSTR010000004">
    <property type="protein sequence ID" value="KAH9366384.1"/>
    <property type="molecule type" value="Genomic_DNA"/>
</dbReference>
<dbReference type="Pfam" id="PF01347">
    <property type="entry name" value="Vitellogenin_N"/>
    <property type="match status" value="1"/>
</dbReference>
<dbReference type="SMART" id="SM00638">
    <property type="entry name" value="LPD_N"/>
    <property type="match status" value="1"/>
</dbReference>
<keyword evidence="4" id="KW-0325">Glycoprotein</keyword>
<gene>
    <name evidence="7" type="ORF">HPB48_018145</name>
</gene>
<evidence type="ECO:0000256" key="5">
    <source>
        <dbReference type="PROSITE-ProRule" id="PRU00557"/>
    </source>
</evidence>
<dbReference type="OMA" id="EFQPFQA"/>
<evidence type="ECO:0000256" key="1">
    <source>
        <dbReference type="ARBA" id="ARBA00022729"/>
    </source>
</evidence>
<dbReference type="InterPro" id="IPR015819">
    <property type="entry name" value="Lipid_transp_b-sht_shell"/>
</dbReference>
<comment type="caution">
    <text evidence="5">Lacks conserved residue(s) required for the propagation of feature annotation.</text>
</comment>
<proteinExistence type="predicted"/>
<dbReference type="InterPro" id="IPR050733">
    <property type="entry name" value="Vitellogenin/Apolipophorin"/>
</dbReference>
<dbReference type="SUPFAM" id="SSF56968">
    <property type="entry name" value="Lipovitellin-phosvitin complex, beta-sheet shell regions"/>
    <property type="match status" value="1"/>
</dbReference>
<dbReference type="PROSITE" id="PS51211">
    <property type="entry name" value="VITELLOGENIN"/>
    <property type="match status" value="1"/>
</dbReference>
<dbReference type="Proteomes" id="UP000821853">
    <property type="component" value="Chromosome 2"/>
</dbReference>
<evidence type="ECO:0000259" key="6">
    <source>
        <dbReference type="PROSITE" id="PS51211"/>
    </source>
</evidence>
<sequence>MRIENPEHPLTKLGFNIQSQLIVQPTPDNTHFKILNCKVATFNFDNMSLCDYEMNYVTNDLLSGVLEHPFAAKFDEGKIEEVDLGKSEPLWSRNLKKGILSLFQLDLVKGRHEHPDTVQYHVTEDGLQGHCDTLYIVHEDDHGSVNVTKMRDLEKCDRKFDDAFLGRKKGKVCVKGGADKTHPISATTETKYALKGTAQKYVIDHAWATSTQLFKPHGDGKEFAIFVGRAIHLREEHDPTIGTDLPGDVEKGHSLAQEFPVTGDLKNSDDLKHANKIVTEFGSLSFCRNFHPRPGQASAARVHRRGHQGDRQPSRRSLLFILLSQTLMTFNYEQINDVYHSHVTNAAEDMKKSIREVFIDLLAAAGMNPHLAFGVNLIQQNEISPEEADRFYTKISLNFKEVSTAAVKEISDSCQLEVVKSHPEVRTACKLAASFLASGQECIRAHNDDEEDSGSCSPDIVAHLFNYSVTPSDVVGEPEYKNTMFIRVAGNLATRRALLYLKRFIWPQWHAAEHKRMVALWALKQAAEHQPELARSIALPVFENTSEPSEVRIAAFQVIMGTKPDLYLLRHIATEAINDPSDQVASFNLKHFPLPGEVRVSMPR</sequence>
<dbReference type="PANTHER" id="PTHR23345:SF15">
    <property type="entry name" value="VITELLOGENIN 1-RELATED"/>
    <property type="match status" value="1"/>
</dbReference>
<evidence type="ECO:0000256" key="4">
    <source>
        <dbReference type="ARBA" id="ARBA00023180"/>
    </source>
</evidence>
<dbReference type="Gene3D" id="1.25.10.20">
    <property type="entry name" value="Vitellinogen, superhelical"/>
    <property type="match status" value="1"/>
</dbReference>
<dbReference type="AlphaFoldDB" id="A0A9J6FVI9"/>
<evidence type="ECO:0000313" key="8">
    <source>
        <dbReference type="Proteomes" id="UP000821853"/>
    </source>
</evidence>
<comment type="caution">
    <text evidence="7">The sequence shown here is derived from an EMBL/GenBank/DDBJ whole genome shotgun (WGS) entry which is preliminary data.</text>
</comment>
<dbReference type="OrthoDB" id="5956066at2759"/>
<dbReference type="InterPro" id="IPR011030">
    <property type="entry name" value="Lipovitellin_superhlx_dom"/>
</dbReference>
<reference evidence="7 8" key="1">
    <citation type="journal article" date="2020" name="Cell">
        <title>Large-Scale Comparative Analyses of Tick Genomes Elucidate Their Genetic Diversity and Vector Capacities.</title>
        <authorList>
            <consortium name="Tick Genome and Microbiome Consortium (TIGMIC)"/>
            <person name="Jia N."/>
            <person name="Wang J."/>
            <person name="Shi W."/>
            <person name="Du L."/>
            <person name="Sun Y."/>
            <person name="Zhan W."/>
            <person name="Jiang J.F."/>
            <person name="Wang Q."/>
            <person name="Zhang B."/>
            <person name="Ji P."/>
            <person name="Bell-Sakyi L."/>
            <person name="Cui X.M."/>
            <person name="Yuan T.T."/>
            <person name="Jiang B.G."/>
            <person name="Yang W.F."/>
            <person name="Lam T.T."/>
            <person name="Chang Q.C."/>
            <person name="Ding S.J."/>
            <person name="Wang X.J."/>
            <person name="Zhu J.G."/>
            <person name="Ruan X.D."/>
            <person name="Zhao L."/>
            <person name="Wei J.T."/>
            <person name="Ye R.Z."/>
            <person name="Que T.C."/>
            <person name="Du C.H."/>
            <person name="Zhou Y.H."/>
            <person name="Cheng J.X."/>
            <person name="Dai P.F."/>
            <person name="Guo W.B."/>
            <person name="Han X.H."/>
            <person name="Huang E.J."/>
            <person name="Li L.F."/>
            <person name="Wei W."/>
            <person name="Gao Y.C."/>
            <person name="Liu J.Z."/>
            <person name="Shao H.Z."/>
            <person name="Wang X."/>
            <person name="Wang C.C."/>
            <person name="Yang T.C."/>
            <person name="Huo Q.B."/>
            <person name="Li W."/>
            <person name="Chen H.Y."/>
            <person name="Chen S.E."/>
            <person name="Zhou L.G."/>
            <person name="Ni X.B."/>
            <person name="Tian J.H."/>
            <person name="Sheng Y."/>
            <person name="Liu T."/>
            <person name="Pan Y.S."/>
            <person name="Xia L.Y."/>
            <person name="Li J."/>
            <person name="Zhao F."/>
            <person name="Cao W.C."/>
        </authorList>
    </citation>
    <scope>NUCLEOTIDE SEQUENCE [LARGE SCALE GENOMIC DNA]</scope>
    <source>
        <strain evidence="7">HaeL-2018</strain>
    </source>
</reference>
<evidence type="ECO:0000256" key="2">
    <source>
        <dbReference type="ARBA" id="ARBA00022761"/>
    </source>
</evidence>
<accession>A0A9J6FVI9</accession>
<keyword evidence="1" id="KW-0732">Signal</keyword>
<keyword evidence="8" id="KW-1185">Reference proteome</keyword>
<protein>
    <recommendedName>
        <fullName evidence="6">Vitellogenin domain-containing protein</fullName>
    </recommendedName>
</protein>
<dbReference type="Gene3D" id="2.30.230.10">
    <property type="entry name" value="Lipovitellin, beta-sheet shell regions, chain A"/>
    <property type="match status" value="1"/>
</dbReference>
<dbReference type="GO" id="GO:0005319">
    <property type="term" value="F:lipid transporter activity"/>
    <property type="evidence" value="ECO:0007669"/>
    <property type="project" value="InterPro"/>
</dbReference>
<organism evidence="7 8">
    <name type="scientific">Haemaphysalis longicornis</name>
    <name type="common">Bush tick</name>
    <dbReference type="NCBI Taxonomy" id="44386"/>
    <lineage>
        <taxon>Eukaryota</taxon>
        <taxon>Metazoa</taxon>
        <taxon>Ecdysozoa</taxon>
        <taxon>Arthropoda</taxon>
        <taxon>Chelicerata</taxon>
        <taxon>Arachnida</taxon>
        <taxon>Acari</taxon>
        <taxon>Parasitiformes</taxon>
        <taxon>Ixodida</taxon>
        <taxon>Ixodoidea</taxon>
        <taxon>Ixodidae</taxon>
        <taxon>Haemaphysalinae</taxon>
        <taxon>Haemaphysalis</taxon>
    </lineage>
</organism>
<dbReference type="InterPro" id="IPR015816">
    <property type="entry name" value="Vitellinogen_b-sht_N"/>
</dbReference>
<dbReference type="VEuPathDB" id="VectorBase:HLOH_043085"/>
<evidence type="ECO:0000256" key="3">
    <source>
        <dbReference type="ARBA" id="ARBA00023157"/>
    </source>
</evidence>
<feature type="domain" description="Vitellogenin" evidence="6">
    <location>
        <begin position="1"/>
        <end position="604"/>
    </location>
</feature>
<name>A0A9J6FVI9_HAELO</name>
<keyword evidence="2" id="KW-0758">Storage protein</keyword>
<dbReference type="InterPro" id="IPR001747">
    <property type="entry name" value="Vitellogenin_N"/>
</dbReference>
<evidence type="ECO:0000313" key="7">
    <source>
        <dbReference type="EMBL" id="KAH9366384.1"/>
    </source>
</evidence>
<keyword evidence="3" id="KW-1015">Disulfide bond</keyword>
<dbReference type="SUPFAM" id="SSF48431">
    <property type="entry name" value="Lipovitellin-phosvitin complex, superhelical domain"/>
    <property type="match status" value="1"/>
</dbReference>